<dbReference type="SUPFAM" id="SSF52467">
    <property type="entry name" value="DHS-like NAD/FAD-binding domain"/>
    <property type="match status" value="1"/>
</dbReference>
<dbReference type="Proteomes" id="UP000295325">
    <property type="component" value="Unassembled WGS sequence"/>
</dbReference>
<dbReference type="EMBL" id="SOAZ01000021">
    <property type="protein sequence ID" value="TDT51121.1"/>
    <property type="molecule type" value="Genomic_DNA"/>
</dbReference>
<dbReference type="AlphaFoldDB" id="A0A4R7KAT0"/>
<name>A0A4R7KAT0_9CLOT</name>
<evidence type="ECO:0000313" key="1">
    <source>
        <dbReference type="EMBL" id="TDT51121.1"/>
    </source>
</evidence>
<reference evidence="1 2" key="1">
    <citation type="submission" date="2019-03" db="EMBL/GenBank/DDBJ databases">
        <title>Genomic Encyclopedia of Type Strains, Phase IV (KMG-IV): sequencing the most valuable type-strain genomes for metagenomic binning, comparative biology and taxonomic classification.</title>
        <authorList>
            <person name="Goeker M."/>
        </authorList>
    </citation>
    <scope>NUCLEOTIDE SEQUENCE [LARGE SCALE GENOMIC DNA]</scope>
    <source>
        <strain evidence="1 2">DSM 24455</strain>
    </source>
</reference>
<dbReference type="Pfam" id="PF13289">
    <property type="entry name" value="SIR2_2"/>
    <property type="match status" value="1"/>
</dbReference>
<comment type="caution">
    <text evidence="1">The sequence shown here is derived from an EMBL/GenBank/DDBJ whole genome shotgun (WGS) entry which is preliminary data.</text>
</comment>
<keyword evidence="2" id="KW-1185">Reference proteome</keyword>
<protein>
    <submittedName>
        <fullName evidence="1">SIR2-like protein</fullName>
    </submittedName>
</protein>
<evidence type="ECO:0000313" key="2">
    <source>
        <dbReference type="Proteomes" id="UP000295325"/>
    </source>
</evidence>
<sequence length="379" mass="43760">MKTAIFLGAGASREEGIPVQNELFKIYFQTMLNTASSNSKLSRSLDLSLENFFKRTFNIDVNNKNLEDDDYPTFEEVIGILDIAEKRKENLKIIDPKSLKDFVDHSGLSVYMENSYIKDAVLNGVENKLIKLYLIILIAKVLQERLPYSKGFHSRLISHLHNENLLRETIFITTNYDILIDSAICSILPSININYGVDFINYGIESGWSRPDDNSIKIYKLHGSLNWLYCPDCNNLKLTKKECGLIHLVTDFSKAICSECGSIMLPVIVPPTYFKDMTNVFISTIWNKAENVLRDVKHFIFCGYSFCDSDIHIKYLLKRIQLNSKNKLLFTVLNNHPGKKEQSAYEEEKRYKRFLGSDVNYTNYSFSDFVREPMKFYLG</sequence>
<accession>A0A4R7KAT0</accession>
<dbReference type="InterPro" id="IPR029035">
    <property type="entry name" value="DHS-like_NAD/FAD-binding_dom"/>
</dbReference>
<dbReference type="OrthoDB" id="7054911at2"/>
<organism evidence="1 2">
    <name type="scientific">Fonticella tunisiensis</name>
    <dbReference type="NCBI Taxonomy" id="1096341"/>
    <lineage>
        <taxon>Bacteria</taxon>
        <taxon>Bacillati</taxon>
        <taxon>Bacillota</taxon>
        <taxon>Clostridia</taxon>
        <taxon>Eubacteriales</taxon>
        <taxon>Clostridiaceae</taxon>
        <taxon>Fonticella</taxon>
    </lineage>
</organism>
<proteinExistence type="predicted"/>
<dbReference type="RefSeq" id="WP_133628849.1">
    <property type="nucleotide sequence ID" value="NZ_SOAZ01000021.1"/>
</dbReference>
<gene>
    <name evidence="1" type="ORF">EDD71_12147</name>
</gene>